<keyword evidence="3" id="KW-0949">S-adenosyl-L-methionine</keyword>
<dbReference type="Proteomes" id="UP000054639">
    <property type="component" value="Unassembled WGS sequence"/>
</dbReference>
<evidence type="ECO:0000313" key="8">
    <source>
        <dbReference type="Proteomes" id="UP000254230"/>
    </source>
</evidence>
<keyword evidence="2 6" id="KW-0808">Transferase</keyword>
<dbReference type="EMBL" id="UGOW01000001">
    <property type="protein sequence ID" value="STY18306.1"/>
    <property type="molecule type" value="Genomic_DNA"/>
</dbReference>
<organism evidence="6 8">
    <name type="scientific">Legionella quateirensis</name>
    <dbReference type="NCBI Taxonomy" id="45072"/>
    <lineage>
        <taxon>Bacteria</taxon>
        <taxon>Pseudomonadati</taxon>
        <taxon>Pseudomonadota</taxon>
        <taxon>Gammaproteobacteria</taxon>
        <taxon>Legionellales</taxon>
        <taxon>Legionellaceae</taxon>
        <taxon>Legionella</taxon>
    </lineage>
</organism>
<dbReference type="STRING" id="45072.Lqua_3321"/>
<evidence type="ECO:0000256" key="1">
    <source>
        <dbReference type="ARBA" id="ARBA00022603"/>
    </source>
</evidence>
<dbReference type="InterPro" id="IPR029063">
    <property type="entry name" value="SAM-dependent_MTases_sf"/>
</dbReference>
<dbReference type="OrthoDB" id="582216at2"/>
<evidence type="ECO:0000256" key="3">
    <source>
        <dbReference type="ARBA" id="ARBA00022691"/>
    </source>
</evidence>
<dbReference type="InterPro" id="IPR001077">
    <property type="entry name" value="COMT_C"/>
</dbReference>
<evidence type="ECO:0000259" key="4">
    <source>
        <dbReference type="Pfam" id="PF00891"/>
    </source>
</evidence>
<evidence type="ECO:0000313" key="6">
    <source>
        <dbReference type="EMBL" id="STY18306.1"/>
    </source>
</evidence>
<evidence type="ECO:0000313" key="7">
    <source>
        <dbReference type="Proteomes" id="UP000054639"/>
    </source>
</evidence>
<evidence type="ECO:0000313" key="5">
    <source>
        <dbReference type="EMBL" id="KTD43420.1"/>
    </source>
</evidence>
<dbReference type="Gene3D" id="3.40.50.150">
    <property type="entry name" value="Vaccinia Virus protein VP39"/>
    <property type="match status" value="1"/>
</dbReference>
<keyword evidence="1 6" id="KW-0489">Methyltransferase</keyword>
<proteinExistence type="predicted"/>
<feature type="domain" description="O-methyltransferase C-terminal" evidence="4">
    <location>
        <begin position="168"/>
        <end position="344"/>
    </location>
</feature>
<dbReference type="GO" id="GO:0008171">
    <property type="term" value="F:O-methyltransferase activity"/>
    <property type="evidence" value="ECO:0007669"/>
    <property type="project" value="InterPro"/>
</dbReference>
<protein>
    <submittedName>
        <fullName evidence="5 6">Hydroxyneurosporene (C20) methyltransferase</fullName>
    </submittedName>
</protein>
<reference evidence="5 7" key="1">
    <citation type="submission" date="2015-11" db="EMBL/GenBank/DDBJ databases">
        <title>Genomic analysis of 38 Legionella species identifies large and diverse effector repertoires.</title>
        <authorList>
            <person name="Burstein D."/>
            <person name="Amaro F."/>
            <person name="Zusman T."/>
            <person name="Lifshitz Z."/>
            <person name="Cohen O."/>
            <person name="Gilbert J.A."/>
            <person name="Pupko T."/>
            <person name="Shuman H.A."/>
            <person name="Segal G."/>
        </authorList>
    </citation>
    <scope>NUCLEOTIDE SEQUENCE [LARGE SCALE GENOMIC DNA]</scope>
    <source>
        <strain evidence="5 7">ATCC 49507</strain>
    </source>
</reference>
<sequence>MIISWLKKWLSQSDNRMSPEKTQTSLEPKTYNADFYLNYFSLIAKGARLKLVEAMFRLNMFSLFEQQNCVLERDIIDQLGLMPKRALKWLHLLCDEQFLVKITTDDAQVAYRLPDEFIPLLQGERKDWMSMFFASWSEIADENLTEVLRFGPIRKQVFWPPKTEEEVKMVEGWMTHTADQPLRCILDHIDFSKVTKLLDVGGGDGTMACAFVNAYPHLQATVYNLPLSAELARNTIEAKRLSGQVAVVEGNFIEEDTFPVGFDLILFSRILFDWDETLCRKLLRMAYQALPENGLVALCEFYKDEADPACLVAEYRYIFFDAFAVHIMKTPEEYHAMLEDIGFKIIIPNTEKQQPLYDCTLILAQK</sequence>
<accession>A0A378KVA8</accession>
<dbReference type="InterPro" id="IPR016461">
    <property type="entry name" value="COMT-like"/>
</dbReference>
<reference evidence="6 8" key="2">
    <citation type="submission" date="2018-06" db="EMBL/GenBank/DDBJ databases">
        <authorList>
            <consortium name="Pathogen Informatics"/>
            <person name="Doyle S."/>
        </authorList>
    </citation>
    <scope>NUCLEOTIDE SEQUENCE [LARGE SCALE GENOMIC DNA]</scope>
    <source>
        <strain evidence="6 8">NCTC12376</strain>
    </source>
</reference>
<dbReference type="GO" id="GO:0032259">
    <property type="term" value="P:methylation"/>
    <property type="evidence" value="ECO:0007669"/>
    <property type="project" value="UniProtKB-KW"/>
</dbReference>
<dbReference type="AlphaFoldDB" id="A0A378KVA8"/>
<evidence type="ECO:0000256" key="2">
    <source>
        <dbReference type="ARBA" id="ARBA00022679"/>
    </source>
</evidence>
<dbReference type="SUPFAM" id="SSF53335">
    <property type="entry name" value="S-adenosyl-L-methionine-dependent methyltransferases"/>
    <property type="match status" value="1"/>
</dbReference>
<dbReference type="Pfam" id="PF00891">
    <property type="entry name" value="Methyltransf_2"/>
    <property type="match status" value="1"/>
</dbReference>
<dbReference type="EMBL" id="LNYR01000048">
    <property type="protein sequence ID" value="KTD43420.1"/>
    <property type="molecule type" value="Genomic_DNA"/>
</dbReference>
<keyword evidence="7" id="KW-1185">Reference proteome</keyword>
<gene>
    <name evidence="6" type="primary">tcmN_1</name>
    <name evidence="5" type="ORF">Lqua_3321</name>
    <name evidence="6" type="ORF">NCTC12376_02124</name>
</gene>
<dbReference type="CDD" id="cd02440">
    <property type="entry name" value="AdoMet_MTases"/>
    <property type="match status" value="1"/>
</dbReference>
<dbReference type="PANTHER" id="PTHR11746">
    <property type="entry name" value="O-METHYLTRANSFERASE"/>
    <property type="match status" value="1"/>
</dbReference>
<dbReference type="PROSITE" id="PS51683">
    <property type="entry name" value="SAM_OMT_II"/>
    <property type="match status" value="1"/>
</dbReference>
<name>A0A378KVA8_9GAMM</name>
<dbReference type="Proteomes" id="UP000254230">
    <property type="component" value="Unassembled WGS sequence"/>
</dbReference>